<keyword evidence="5 10" id="KW-0812">Transmembrane</keyword>
<evidence type="ECO:0000256" key="1">
    <source>
        <dbReference type="ARBA" id="ARBA00004651"/>
    </source>
</evidence>
<feature type="transmembrane region" description="Helical" evidence="10">
    <location>
        <begin position="349"/>
        <end position="372"/>
    </location>
</feature>
<dbReference type="InterPro" id="IPR011531">
    <property type="entry name" value="HCO3_transpt-like_TM_dom"/>
</dbReference>
<feature type="transmembrane region" description="Helical" evidence="10">
    <location>
        <begin position="743"/>
        <end position="762"/>
    </location>
</feature>
<dbReference type="InterPro" id="IPR016152">
    <property type="entry name" value="PTrfase/Anion_transptr"/>
</dbReference>
<dbReference type="Gene3D" id="1.10.287.570">
    <property type="entry name" value="Helical hairpin bin"/>
    <property type="match status" value="1"/>
</dbReference>
<evidence type="ECO:0000256" key="6">
    <source>
        <dbReference type="ARBA" id="ARBA00022989"/>
    </source>
</evidence>
<dbReference type="STRING" id="448386.A0A2V3IWA2"/>
<comment type="caution">
    <text evidence="12">The sequence shown here is derived from an EMBL/GenBank/DDBJ whole genome shotgun (WGS) entry which is preliminary data.</text>
</comment>
<feature type="transmembrane region" description="Helical" evidence="10">
    <location>
        <begin position="456"/>
        <end position="476"/>
    </location>
</feature>
<feature type="transmembrane region" description="Helical" evidence="10">
    <location>
        <begin position="426"/>
        <end position="444"/>
    </location>
</feature>
<feature type="transmembrane region" description="Helical" evidence="10">
    <location>
        <begin position="308"/>
        <end position="329"/>
    </location>
</feature>
<feature type="transmembrane region" description="Helical" evidence="10">
    <location>
        <begin position="540"/>
        <end position="560"/>
    </location>
</feature>
<evidence type="ECO:0000259" key="11">
    <source>
        <dbReference type="Pfam" id="PF00955"/>
    </source>
</evidence>
<keyword evidence="3" id="KW-0813">Transport</keyword>
<feature type="compositionally biased region" description="Low complexity" evidence="9">
    <location>
        <begin position="10"/>
        <end position="21"/>
    </location>
</feature>
<keyword evidence="8 10" id="KW-0472">Membrane</keyword>
<evidence type="ECO:0000256" key="7">
    <source>
        <dbReference type="ARBA" id="ARBA00023065"/>
    </source>
</evidence>
<dbReference type="InterPro" id="IPR003020">
    <property type="entry name" value="HCO3_transpt_euk"/>
</dbReference>
<dbReference type="PRINTS" id="PR01231">
    <property type="entry name" value="HCO3TRNSPORT"/>
</dbReference>
<keyword evidence="4" id="KW-1003">Cell membrane</keyword>
<feature type="transmembrane region" description="Helical" evidence="10">
    <location>
        <begin position="581"/>
        <end position="603"/>
    </location>
</feature>
<evidence type="ECO:0000256" key="10">
    <source>
        <dbReference type="SAM" id="Phobius"/>
    </source>
</evidence>
<dbReference type="Proteomes" id="UP000247409">
    <property type="component" value="Unassembled WGS sequence"/>
</dbReference>
<dbReference type="GO" id="GO:0005886">
    <property type="term" value="C:plasma membrane"/>
    <property type="evidence" value="ECO:0007669"/>
    <property type="project" value="UniProtKB-SubCell"/>
</dbReference>
<comment type="similarity">
    <text evidence="2">Belongs to the anion exchanger (TC 2.A.31) family.</text>
</comment>
<dbReference type="GO" id="GO:0050801">
    <property type="term" value="P:monoatomic ion homeostasis"/>
    <property type="evidence" value="ECO:0007669"/>
    <property type="project" value="TreeGrafter"/>
</dbReference>
<dbReference type="EMBL" id="NBIV01000040">
    <property type="protein sequence ID" value="PXF46353.1"/>
    <property type="molecule type" value="Genomic_DNA"/>
</dbReference>
<evidence type="ECO:0000256" key="8">
    <source>
        <dbReference type="ARBA" id="ARBA00023136"/>
    </source>
</evidence>
<accession>A0A2V3IWA2</accession>
<name>A0A2V3IWA2_9FLOR</name>
<feature type="domain" description="Bicarbonate transporter-like transmembrane" evidence="11">
    <location>
        <begin position="448"/>
        <end position="779"/>
    </location>
</feature>
<dbReference type="AlphaFoldDB" id="A0A2V3IWA2"/>
<reference evidence="12 13" key="1">
    <citation type="journal article" date="2018" name="Mol. Biol. Evol.">
        <title>Analysis of the draft genome of the red seaweed Gracilariopsis chorda provides insights into genome size evolution in Rhodophyta.</title>
        <authorList>
            <person name="Lee J."/>
            <person name="Yang E.C."/>
            <person name="Graf L."/>
            <person name="Yang J.H."/>
            <person name="Qiu H."/>
            <person name="Zel Zion U."/>
            <person name="Chan C.X."/>
            <person name="Stephens T.G."/>
            <person name="Weber A.P.M."/>
            <person name="Boo G.H."/>
            <person name="Boo S.M."/>
            <person name="Kim K.M."/>
            <person name="Shin Y."/>
            <person name="Jung M."/>
            <person name="Lee S.J."/>
            <person name="Yim H.S."/>
            <person name="Lee J.H."/>
            <person name="Bhattacharya D."/>
            <person name="Yoon H.S."/>
        </authorList>
    </citation>
    <scope>NUCLEOTIDE SEQUENCE [LARGE SCALE GENOMIC DNA]</scope>
    <source>
        <strain evidence="12 13">SKKU-2015</strain>
        <tissue evidence="12">Whole body</tissue>
    </source>
</reference>
<gene>
    <name evidence="12" type="ORF">BWQ96_03852</name>
</gene>
<comment type="subcellular location">
    <subcellularLocation>
        <location evidence="1">Cell membrane</location>
        <topology evidence="1">Multi-pass membrane protein</topology>
    </subcellularLocation>
</comment>
<sequence>MPPSNHDAPTSTSSTNNSVTTRHLSKPALLCEVEPLHHKSVAEEIRGHKDLDRLSESAPVLLHVRATTPERVVAALLDALIEQQQLPPEATQQASSALFGTEPIVSTRRSADNREDLYDGHISTSTLPVAADQSLDESPRSTAHWHKNILGSGYIIPFARIPALDSTEKCIVAIARLAGDSNLGVVNNSLIRFVIIVLGPVREVKETKSPFELAHTLSSLFQDDQFFSEAKSVHQSSHVRLAMRKYLSRVTDRAVQDQQVLTQADRVFARTGKFAGGFMADIKRRYRPSVYKSDWLDGVTDIRSWLKYLSTTVWLFFAIIMPTIAFGALDDDNTDGQLGVIETIVSQAFAGLVFAILAGQPLTIVMTTAPLTVFIDVLFKWSEALEIPFLPFYAWTGIWTAVILLILVVTDACYIMKFCGHFTEEIFATLIAALFISEYVKPLIKSAQHDSTDVFLLTFLLATGTFLIAIVLLNFRRSFLLKPIIRQLLSDFGVSIAIVTMTGVRQAFDEIDVPALKVPERIGIVTTSGRPWLVPLFDIGVAYIFLALVSGALLATLFFLDQNISSMLVNKVENKLRKGPGYYLDLVIVSVIVIIQSILGMPWTHAALPHSPLHARQLADVAEYEQHGRRYERVIKARETRITGVVTHILIGLSILAKDALGVIPLSVLYGFFLFLGLGTLDGNALWDRVLLLFTQPEKYPPNHYVRRVKIKRIHLYTLIQVTLLILLWFVKSNFYIKDTVFNTGLLFPFIIALFIPVRLYILPRFFTKAELHALSKEEEENVSDTGITV</sequence>
<evidence type="ECO:0000256" key="5">
    <source>
        <dbReference type="ARBA" id="ARBA00022692"/>
    </source>
</evidence>
<keyword evidence="13" id="KW-1185">Reference proteome</keyword>
<keyword evidence="6 10" id="KW-1133">Transmembrane helix</keyword>
<feature type="transmembrane region" description="Helical" evidence="10">
    <location>
        <begin position="392"/>
        <end position="414"/>
    </location>
</feature>
<dbReference type="Pfam" id="PF00955">
    <property type="entry name" value="HCO3_cotransp"/>
    <property type="match status" value="1"/>
</dbReference>
<dbReference type="SUPFAM" id="SSF55804">
    <property type="entry name" value="Phoshotransferase/anion transport protein"/>
    <property type="match status" value="1"/>
</dbReference>
<dbReference type="GO" id="GO:0005452">
    <property type="term" value="F:solute:inorganic anion antiporter activity"/>
    <property type="evidence" value="ECO:0007669"/>
    <property type="project" value="InterPro"/>
</dbReference>
<evidence type="ECO:0000313" key="13">
    <source>
        <dbReference type="Proteomes" id="UP000247409"/>
    </source>
</evidence>
<proteinExistence type="inferred from homology"/>
<feature type="transmembrane region" description="Helical" evidence="10">
    <location>
        <begin position="660"/>
        <end position="681"/>
    </location>
</feature>
<dbReference type="PANTHER" id="PTHR11453">
    <property type="entry name" value="ANION EXCHANGE PROTEIN"/>
    <property type="match status" value="1"/>
</dbReference>
<dbReference type="OrthoDB" id="1735926at2759"/>
<evidence type="ECO:0000256" key="4">
    <source>
        <dbReference type="ARBA" id="ARBA00022475"/>
    </source>
</evidence>
<evidence type="ECO:0000256" key="3">
    <source>
        <dbReference type="ARBA" id="ARBA00022448"/>
    </source>
</evidence>
<dbReference type="PANTHER" id="PTHR11453:SF127">
    <property type="entry name" value="SOLUTE CARRIER FAMILY 4 MEMBER 11"/>
    <property type="match status" value="1"/>
</dbReference>
<dbReference type="Gene3D" id="3.40.930.10">
    <property type="entry name" value="Mannitol-specific EII, Chain A"/>
    <property type="match status" value="1"/>
</dbReference>
<protein>
    <submittedName>
        <fullName evidence="12">Sodium bicarbonate transporter-like protein 11</fullName>
    </submittedName>
</protein>
<feature type="transmembrane region" description="Helical" evidence="10">
    <location>
        <begin position="714"/>
        <end position="731"/>
    </location>
</feature>
<feature type="region of interest" description="Disordered" evidence="9">
    <location>
        <begin position="1"/>
        <end position="23"/>
    </location>
</feature>
<feature type="transmembrane region" description="Helical" evidence="10">
    <location>
        <begin position="488"/>
        <end position="508"/>
    </location>
</feature>
<organism evidence="12 13">
    <name type="scientific">Gracilariopsis chorda</name>
    <dbReference type="NCBI Taxonomy" id="448386"/>
    <lineage>
        <taxon>Eukaryota</taxon>
        <taxon>Rhodophyta</taxon>
        <taxon>Florideophyceae</taxon>
        <taxon>Rhodymeniophycidae</taxon>
        <taxon>Gracilariales</taxon>
        <taxon>Gracilariaceae</taxon>
        <taxon>Gracilariopsis</taxon>
    </lineage>
</organism>
<keyword evidence="7" id="KW-0406">Ion transport</keyword>
<evidence type="ECO:0000256" key="2">
    <source>
        <dbReference type="ARBA" id="ARBA00010993"/>
    </source>
</evidence>
<dbReference type="GO" id="GO:0006820">
    <property type="term" value="P:monoatomic anion transport"/>
    <property type="evidence" value="ECO:0007669"/>
    <property type="project" value="InterPro"/>
</dbReference>
<evidence type="ECO:0000256" key="9">
    <source>
        <dbReference type="SAM" id="MobiDB-lite"/>
    </source>
</evidence>
<evidence type="ECO:0000313" key="12">
    <source>
        <dbReference type="EMBL" id="PXF46353.1"/>
    </source>
</evidence>